<dbReference type="RefSeq" id="WP_054678243.1">
    <property type="nucleotide sequence ID" value="NZ_AYYO01000022.1"/>
</dbReference>
<evidence type="ECO:0000259" key="1">
    <source>
        <dbReference type="Pfam" id="PF15919"/>
    </source>
</evidence>
<dbReference type="Gene3D" id="3.30.160.250">
    <property type="match status" value="1"/>
</dbReference>
<accession>A0A0R1ZM99</accession>
<gene>
    <name evidence="2" type="ORF">FC18_GL001370</name>
</gene>
<dbReference type="Proteomes" id="UP000051679">
    <property type="component" value="Unassembled WGS sequence"/>
</dbReference>
<dbReference type="STRING" id="1291052.FC18_GL001370"/>
<keyword evidence="3" id="KW-1185">Reference proteome</keyword>
<proteinExistence type="predicted"/>
<dbReference type="InterPro" id="IPR035069">
    <property type="entry name" value="TTHA1013/TTHA0281-like"/>
</dbReference>
<evidence type="ECO:0000313" key="2">
    <source>
        <dbReference type="EMBL" id="KRM55474.1"/>
    </source>
</evidence>
<dbReference type="SUPFAM" id="SSF143100">
    <property type="entry name" value="TTHA1013/TTHA0281-like"/>
    <property type="match status" value="1"/>
</dbReference>
<dbReference type="InterPro" id="IPR031807">
    <property type="entry name" value="HicB-like"/>
</dbReference>
<comment type="caution">
    <text evidence="2">The sequence shown here is derived from an EMBL/GenBank/DDBJ whole genome shotgun (WGS) entry which is preliminary data.</text>
</comment>
<dbReference type="AlphaFoldDB" id="A0A0R1ZM99"/>
<dbReference type="PATRIC" id="fig|1291052.5.peg.1389"/>
<evidence type="ECO:0000313" key="3">
    <source>
        <dbReference type="Proteomes" id="UP000051679"/>
    </source>
</evidence>
<organism evidence="2 3">
    <name type="scientific">Lacticaseibacillus sharpeae JCM 1186 = DSM 20505</name>
    <dbReference type="NCBI Taxonomy" id="1291052"/>
    <lineage>
        <taxon>Bacteria</taxon>
        <taxon>Bacillati</taxon>
        <taxon>Bacillota</taxon>
        <taxon>Bacilli</taxon>
        <taxon>Lactobacillales</taxon>
        <taxon>Lactobacillaceae</taxon>
        <taxon>Lacticaseibacillus</taxon>
    </lineage>
</organism>
<feature type="domain" description="HicB-like antitoxin of toxin-antitoxin system" evidence="1">
    <location>
        <begin position="8"/>
        <end position="111"/>
    </location>
</feature>
<dbReference type="OrthoDB" id="2321848at2"/>
<name>A0A0R1ZM99_9LACO</name>
<protein>
    <recommendedName>
        <fullName evidence="1">HicB-like antitoxin of toxin-antitoxin system domain-containing protein</fullName>
    </recommendedName>
</protein>
<sequence length="137" mass="15555">MKKNILMYPTIFEEITDESGHYYVVSSPNIPGMHTDGATMQEAVEYAVDAIATMLDGEQYPQPDDPTAWTLQANQQVVYVSVDMDAWQAEKMRMRKLQTVRRTITIPEYLNDQAKALKINVSRVATEALERVLNTAK</sequence>
<dbReference type="EMBL" id="AYYO01000022">
    <property type="protein sequence ID" value="KRM55474.1"/>
    <property type="molecule type" value="Genomic_DNA"/>
</dbReference>
<dbReference type="Pfam" id="PF15919">
    <property type="entry name" value="HicB_lk_antitox"/>
    <property type="match status" value="1"/>
</dbReference>
<reference evidence="2 3" key="1">
    <citation type="journal article" date="2015" name="Genome Announc.">
        <title>Expanding the biotechnology potential of lactobacilli through comparative genomics of 213 strains and associated genera.</title>
        <authorList>
            <person name="Sun Z."/>
            <person name="Harris H.M."/>
            <person name="McCann A."/>
            <person name="Guo C."/>
            <person name="Argimon S."/>
            <person name="Zhang W."/>
            <person name="Yang X."/>
            <person name="Jeffery I.B."/>
            <person name="Cooney J.C."/>
            <person name="Kagawa T.F."/>
            <person name="Liu W."/>
            <person name="Song Y."/>
            <person name="Salvetti E."/>
            <person name="Wrobel A."/>
            <person name="Rasinkangas P."/>
            <person name="Parkhill J."/>
            <person name="Rea M.C."/>
            <person name="O'Sullivan O."/>
            <person name="Ritari J."/>
            <person name="Douillard F.P."/>
            <person name="Paul Ross R."/>
            <person name="Yang R."/>
            <person name="Briner A.E."/>
            <person name="Felis G.E."/>
            <person name="de Vos W.M."/>
            <person name="Barrangou R."/>
            <person name="Klaenhammer T.R."/>
            <person name="Caufield P.W."/>
            <person name="Cui Y."/>
            <person name="Zhang H."/>
            <person name="O'Toole P.W."/>
        </authorList>
    </citation>
    <scope>NUCLEOTIDE SEQUENCE [LARGE SCALE GENOMIC DNA]</scope>
    <source>
        <strain evidence="2 3">DSM 20505</strain>
    </source>
</reference>